<dbReference type="AlphaFoldDB" id="A0AAV9I4M3"/>
<keyword evidence="2" id="KW-1133">Transmembrane helix</keyword>
<reference evidence="3 4" key="1">
    <citation type="submission" date="2022-07" db="EMBL/GenBank/DDBJ databases">
        <title>Genome-wide signatures of adaptation to extreme environments.</title>
        <authorList>
            <person name="Cho C.H."/>
            <person name="Yoon H.S."/>
        </authorList>
    </citation>
    <scope>NUCLEOTIDE SEQUENCE [LARGE SCALE GENOMIC DNA]</scope>
    <source>
        <strain evidence="3 4">108.79 E11</strain>
    </source>
</reference>
<feature type="compositionally biased region" description="Basic and acidic residues" evidence="1">
    <location>
        <begin position="290"/>
        <end position="304"/>
    </location>
</feature>
<keyword evidence="4" id="KW-1185">Reference proteome</keyword>
<sequence>MAWTSAKSAFGFVGTSQLVSGILYSSWLALDPKHTTKNRFGYSLYRLTPRTVPRHRQCSCGRDRKTFILRCCHSRTIHTPQFIHWSSLNSQQRRDFAQETKQPTTASCFLPALCLLCESTLVVFLLKRKLVSFYSLALAQVFWCALGVYFRTKIPKKVDEFDKILEAAISSNSKLAVMEPILSASQSARQSMSFITNSAREWFRGGNETASVSQTQEIHDKERSIDDSIYASSREEWENEEEALFGDESDSVDSVVVESPTNEPTVVRKQGSVYSMVFSTSKSASQTHQVDSKDSSTHTYRDTEQEYEDSIQPVSSSASVATSMLDDEKMVISPPNIWQCIGTILRFFSIVARHVVAMFQVLIMILRDIWFRSNPKFKTRTSFYPAIVSNKDSVLSFNRSWSKIANHFGYFPEYEYAHEESSDSRWTDMDTSTKDSFASFVQDIWKGKNISFNFWKNVVSKTFQDGS</sequence>
<keyword evidence="2" id="KW-0812">Transmembrane</keyword>
<protein>
    <submittedName>
        <fullName evidence="3">Uncharacterized protein</fullName>
    </submittedName>
</protein>
<evidence type="ECO:0000313" key="4">
    <source>
        <dbReference type="Proteomes" id="UP001300502"/>
    </source>
</evidence>
<organism evidence="3 4">
    <name type="scientific">Galdieria yellowstonensis</name>
    <dbReference type="NCBI Taxonomy" id="3028027"/>
    <lineage>
        <taxon>Eukaryota</taxon>
        <taxon>Rhodophyta</taxon>
        <taxon>Bangiophyceae</taxon>
        <taxon>Galdieriales</taxon>
        <taxon>Galdieriaceae</taxon>
        <taxon>Galdieria</taxon>
    </lineage>
</organism>
<name>A0AAV9I4M3_9RHOD</name>
<evidence type="ECO:0000256" key="1">
    <source>
        <dbReference type="SAM" id="MobiDB-lite"/>
    </source>
</evidence>
<dbReference type="Proteomes" id="UP001300502">
    <property type="component" value="Unassembled WGS sequence"/>
</dbReference>
<feature type="transmembrane region" description="Helical" evidence="2">
    <location>
        <begin position="133"/>
        <end position="150"/>
    </location>
</feature>
<gene>
    <name evidence="3" type="ORF">GAYE_PCTG52G1269</name>
</gene>
<evidence type="ECO:0000256" key="2">
    <source>
        <dbReference type="SAM" id="Phobius"/>
    </source>
</evidence>
<dbReference type="EMBL" id="JANCYU010000014">
    <property type="protein sequence ID" value="KAK4523375.1"/>
    <property type="molecule type" value="Genomic_DNA"/>
</dbReference>
<proteinExistence type="predicted"/>
<evidence type="ECO:0000313" key="3">
    <source>
        <dbReference type="EMBL" id="KAK4523375.1"/>
    </source>
</evidence>
<keyword evidence="2" id="KW-0472">Membrane</keyword>
<feature type="region of interest" description="Disordered" evidence="1">
    <location>
        <begin position="285"/>
        <end position="306"/>
    </location>
</feature>
<accession>A0AAV9I4M3</accession>
<comment type="caution">
    <text evidence="3">The sequence shown here is derived from an EMBL/GenBank/DDBJ whole genome shotgun (WGS) entry which is preliminary data.</text>
</comment>